<dbReference type="RefSeq" id="WP_187037895.1">
    <property type="nucleotide sequence ID" value="NZ_CP060286.1"/>
</dbReference>
<sequence length="118" mass="13661">MLIKIIKPDFTFNDDRGSLVQLVHSGFKQFNIITSKAGAFRGNHYHQQNEEAFYIIHGKILLTVIQNDTEEKYNFQTGDMFQIPRNICHSFLFETDTLLASMYSNGVELTDGRKDILR</sequence>
<dbReference type="CDD" id="cd02208">
    <property type="entry name" value="cupin_RmlC-like"/>
    <property type="match status" value="1"/>
</dbReference>
<dbReference type="SUPFAM" id="SSF51182">
    <property type="entry name" value="RmlC-like cupins"/>
    <property type="match status" value="1"/>
</dbReference>
<dbReference type="InterPro" id="IPR029303">
    <property type="entry name" value="CapF_C"/>
</dbReference>
<gene>
    <name evidence="2" type="ORF">HCR03_09595</name>
</gene>
<dbReference type="AlphaFoldDB" id="A0A7G8TFN8"/>
<feature type="domain" description="Capsular polysaccharide assembling protein CapF C-terminal" evidence="1">
    <location>
        <begin position="13"/>
        <end position="79"/>
    </location>
</feature>
<accession>A0A7G8TFN8</accession>
<dbReference type="InterPro" id="IPR011051">
    <property type="entry name" value="RmlC_Cupin_sf"/>
</dbReference>
<evidence type="ECO:0000259" key="1">
    <source>
        <dbReference type="Pfam" id="PF14667"/>
    </source>
</evidence>
<evidence type="ECO:0000313" key="3">
    <source>
        <dbReference type="Proteomes" id="UP000515909"/>
    </source>
</evidence>
<name>A0A7G8TFN8_9FIRM</name>
<dbReference type="Proteomes" id="UP000515909">
    <property type="component" value="Chromosome"/>
</dbReference>
<evidence type="ECO:0000313" key="2">
    <source>
        <dbReference type="EMBL" id="QNK42429.1"/>
    </source>
</evidence>
<dbReference type="InterPro" id="IPR014710">
    <property type="entry name" value="RmlC-like_jellyroll"/>
</dbReference>
<dbReference type="Pfam" id="PF14667">
    <property type="entry name" value="Polysacc_synt_C"/>
    <property type="match status" value="1"/>
</dbReference>
<dbReference type="Gene3D" id="2.60.120.10">
    <property type="entry name" value="Jelly Rolls"/>
    <property type="match status" value="1"/>
</dbReference>
<dbReference type="EMBL" id="CP060286">
    <property type="protein sequence ID" value="QNK42429.1"/>
    <property type="molecule type" value="Genomic_DNA"/>
</dbReference>
<reference evidence="2 3" key="1">
    <citation type="submission" date="2020-08" db="EMBL/GenBank/DDBJ databases">
        <title>The isolate Caproiciproducens sp. 7D4C2 produces n-caproate at mildly acidic conditions from hexoses: genome and rBOX comparison with related strains and chain-elongating bacteria.</title>
        <authorList>
            <person name="Esquivel-Elizondo S."/>
            <person name="Bagci C."/>
            <person name="Temovska M."/>
            <person name="Jeon B.S."/>
            <person name="Bessarab I."/>
            <person name="Williams R.B.H."/>
            <person name="Huson D.H."/>
            <person name="Angenent L.T."/>
        </authorList>
    </citation>
    <scope>NUCLEOTIDE SEQUENCE [LARGE SCALE GENOMIC DNA]</scope>
    <source>
        <strain evidence="2 3">7D4C2</strain>
    </source>
</reference>
<protein>
    <submittedName>
        <fullName evidence="2">Cupin domain-containing protein</fullName>
    </submittedName>
</protein>
<organism evidence="2 3">
    <name type="scientific">Caproicibacter fermentans</name>
    <dbReference type="NCBI Taxonomy" id="2576756"/>
    <lineage>
        <taxon>Bacteria</taxon>
        <taxon>Bacillati</taxon>
        <taxon>Bacillota</taxon>
        <taxon>Clostridia</taxon>
        <taxon>Eubacteriales</taxon>
        <taxon>Acutalibacteraceae</taxon>
        <taxon>Caproicibacter</taxon>
    </lineage>
</organism>
<proteinExistence type="predicted"/>
<dbReference type="KEGG" id="cfem:HCR03_09595"/>